<feature type="transmembrane region" description="Helical" evidence="8">
    <location>
        <begin position="387"/>
        <end position="408"/>
    </location>
</feature>
<dbReference type="EMBL" id="KF585133">
    <property type="protein sequence ID" value="AHA12088.1"/>
    <property type="molecule type" value="Genomic_DNA"/>
</dbReference>
<proteinExistence type="predicted"/>
<reference evidence="10" key="2">
    <citation type="submission" date="2013-08" db="EMBL/GenBank/DDBJ databases">
        <authorList>
            <person name="Moraes Mantovani S."/>
            <person name="Moore B.S."/>
        </authorList>
    </citation>
    <scope>NUCLEOTIDE SEQUENCE</scope>
    <source>
        <strain evidence="10">CNH-287</strain>
    </source>
</reference>
<evidence type="ECO:0000256" key="3">
    <source>
        <dbReference type="ARBA" id="ARBA00022692"/>
    </source>
</evidence>
<keyword evidence="3 8" id="KW-0812">Transmembrane</keyword>
<feature type="transmembrane region" description="Helical" evidence="8">
    <location>
        <begin position="201"/>
        <end position="226"/>
    </location>
</feature>
<feature type="transmembrane region" description="Helical" evidence="8">
    <location>
        <begin position="323"/>
        <end position="343"/>
    </location>
</feature>
<keyword evidence="2" id="KW-0813">Transport</keyword>
<dbReference type="Pfam" id="PF00999">
    <property type="entry name" value="Na_H_Exchanger"/>
    <property type="match status" value="1"/>
</dbReference>
<keyword evidence="5" id="KW-0406">Ion transport</keyword>
<evidence type="ECO:0000259" key="9">
    <source>
        <dbReference type="Pfam" id="PF00999"/>
    </source>
</evidence>
<dbReference type="InterPro" id="IPR006153">
    <property type="entry name" value="Cation/H_exchanger_TM"/>
</dbReference>
<gene>
    <name evidence="10" type="primary">clz16</name>
</gene>
<dbReference type="AlphaFoldDB" id="U6A481"/>
<organism evidence="10">
    <name type="scientific">Streptomyces sp. CNH287</name>
    <dbReference type="NCBI Taxonomy" id="1288082"/>
    <lineage>
        <taxon>Bacteria</taxon>
        <taxon>Bacillati</taxon>
        <taxon>Actinomycetota</taxon>
        <taxon>Actinomycetes</taxon>
        <taxon>Kitasatosporales</taxon>
        <taxon>Streptomycetaceae</taxon>
        <taxon>Streptomyces</taxon>
    </lineage>
</organism>
<feature type="region of interest" description="Disordered" evidence="7">
    <location>
        <begin position="415"/>
        <end position="447"/>
    </location>
</feature>
<feature type="transmembrane region" description="Helical" evidence="8">
    <location>
        <begin position="140"/>
        <end position="161"/>
    </location>
</feature>
<comment type="subcellular location">
    <subcellularLocation>
        <location evidence="1">Membrane</location>
        <topology evidence="1">Multi-pass membrane protein</topology>
    </subcellularLocation>
</comment>
<feature type="transmembrane region" description="Helical" evidence="8">
    <location>
        <begin position="104"/>
        <end position="128"/>
    </location>
</feature>
<protein>
    <submittedName>
        <fullName evidence="10">Na/H exchanger</fullName>
    </submittedName>
</protein>
<evidence type="ECO:0000256" key="2">
    <source>
        <dbReference type="ARBA" id="ARBA00022448"/>
    </source>
</evidence>
<evidence type="ECO:0000313" key="10">
    <source>
        <dbReference type="EMBL" id="AHA12088.1"/>
    </source>
</evidence>
<dbReference type="InterPro" id="IPR050794">
    <property type="entry name" value="CPA2_transporter"/>
</dbReference>
<keyword evidence="4 8" id="KW-1133">Transmembrane helix</keyword>
<dbReference type="Gene3D" id="1.20.1530.20">
    <property type="match status" value="1"/>
</dbReference>
<reference evidence="10" key="1">
    <citation type="journal article" date="2013" name="J. Am. Chem. Soc.">
        <title>Flavin-linked oxidase catalyzes pyrrolizine formation of dichloropyrrole-containing polyketide extender unit in chlorizidine a.</title>
        <authorList>
            <person name="Mantovani S.M."/>
            <person name="Moore B.S."/>
        </authorList>
    </citation>
    <scope>NUCLEOTIDE SEQUENCE</scope>
    <source>
        <strain evidence="10">CNH-287</strain>
    </source>
</reference>
<evidence type="ECO:0000256" key="8">
    <source>
        <dbReference type="SAM" id="Phobius"/>
    </source>
</evidence>
<evidence type="ECO:0000256" key="6">
    <source>
        <dbReference type="ARBA" id="ARBA00023136"/>
    </source>
</evidence>
<dbReference type="PANTHER" id="PTHR32468">
    <property type="entry name" value="CATION/H + ANTIPORTER"/>
    <property type="match status" value="1"/>
</dbReference>
<dbReference type="GO" id="GO:1902600">
    <property type="term" value="P:proton transmembrane transport"/>
    <property type="evidence" value="ECO:0007669"/>
    <property type="project" value="InterPro"/>
</dbReference>
<dbReference type="GO" id="GO:0016020">
    <property type="term" value="C:membrane"/>
    <property type="evidence" value="ECO:0007669"/>
    <property type="project" value="UniProtKB-SubCell"/>
</dbReference>
<feature type="transmembrane region" description="Helical" evidence="8">
    <location>
        <begin position="6"/>
        <end position="26"/>
    </location>
</feature>
<feature type="transmembrane region" description="Helical" evidence="8">
    <location>
        <begin position="298"/>
        <end position="317"/>
    </location>
</feature>
<name>U6A481_9ACTN</name>
<dbReference type="OrthoDB" id="9793589at2"/>
<evidence type="ECO:0000256" key="1">
    <source>
        <dbReference type="ARBA" id="ARBA00004141"/>
    </source>
</evidence>
<feature type="transmembrane region" description="Helical" evidence="8">
    <location>
        <begin position="69"/>
        <end position="92"/>
    </location>
</feature>
<feature type="compositionally biased region" description="Low complexity" evidence="7">
    <location>
        <begin position="427"/>
        <end position="439"/>
    </location>
</feature>
<dbReference type="GO" id="GO:0015297">
    <property type="term" value="F:antiporter activity"/>
    <property type="evidence" value="ECO:0007669"/>
    <property type="project" value="InterPro"/>
</dbReference>
<feature type="domain" description="Cation/H+ exchanger transmembrane" evidence="9">
    <location>
        <begin position="19"/>
        <end position="406"/>
    </location>
</feature>
<dbReference type="InterPro" id="IPR038770">
    <property type="entry name" value="Na+/solute_symporter_sf"/>
</dbReference>
<feature type="transmembrane region" description="Helical" evidence="8">
    <location>
        <begin position="261"/>
        <end position="278"/>
    </location>
</feature>
<accession>U6A481</accession>
<feature type="transmembrane region" description="Helical" evidence="8">
    <location>
        <begin position="173"/>
        <end position="195"/>
    </location>
</feature>
<evidence type="ECO:0000256" key="5">
    <source>
        <dbReference type="ARBA" id="ARBA00023065"/>
    </source>
</evidence>
<keyword evidence="6 8" id="KW-0472">Membrane</keyword>
<sequence length="447" mass="45971">MADTGLTLEAVVMADVAIVLLAGAAMIRLSRRMRQPPVVAEIATGIMLGPSVLGLLPGDLPGRIFPDDARPMLSVIAQVGLLLFMFLAGWELDLTRLRGRGKAVSTLAGLSMAVPFALGAGAAALLFTRHGGEDVHRSTFILYLSTAFAITAFPVLARIITDSGMSGTKVGTMAMACAAVGDVLAWCVLVLVIAVSEADGAGRFLVVIALTVAYGLVMACVVRPLLRTLVGRAARSSRSAASGTFLALAASGVFLSSWVTSWIGIHAIFGAFAFGLAMPRTVSRDVHEHVAAPMSKVVALLLPVFFIVTGLTVDLGALDPSGLLVLLFLVAVAVVGKFAGAALPARAAGMSWREAGAFGVLMNTRGLTELVVLDVGRQLGVIDGDMFTMMVVLAVLTTAMAGPLLHLLGVTTVPPGGEPPRRPPQRARPVAGAAAEAGKPAPPGSSA</sequence>
<evidence type="ECO:0000256" key="4">
    <source>
        <dbReference type="ARBA" id="ARBA00022989"/>
    </source>
</evidence>
<dbReference type="PANTHER" id="PTHR32468:SF0">
    <property type="entry name" value="K(+)_H(+) ANTIPORTER 1"/>
    <property type="match status" value="1"/>
</dbReference>
<evidence type="ECO:0000256" key="7">
    <source>
        <dbReference type="SAM" id="MobiDB-lite"/>
    </source>
</evidence>